<dbReference type="Proteomes" id="UP000018934">
    <property type="component" value="Chromosome"/>
</dbReference>
<accession>A0ABN4BVF1</accession>
<dbReference type="EMBL" id="CP007033">
    <property type="protein sequence ID" value="AHF10387.1"/>
    <property type="molecule type" value="Genomic_DNA"/>
</dbReference>
<evidence type="ECO:0008006" key="3">
    <source>
        <dbReference type="Google" id="ProtNLM"/>
    </source>
</evidence>
<dbReference type="InterPro" id="IPR009078">
    <property type="entry name" value="Ferritin-like_SF"/>
</dbReference>
<dbReference type="InterPro" id="IPR012347">
    <property type="entry name" value="Ferritin-like"/>
</dbReference>
<dbReference type="CDD" id="cd00657">
    <property type="entry name" value="Ferritin_like"/>
    <property type="match status" value="1"/>
</dbReference>
<reference evidence="1 2" key="1">
    <citation type="journal article" date="2013" name="Stand. Genomic Sci.">
        <title>Complete genome sequence of Dehalobacter restrictus PER-K23(T.).</title>
        <authorList>
            <person name="Kruse T."/>
            <person name="Maillard J."/>
            <person name="Goodwin L."/>
            <person name="Woyke T."/>
            <person name="Teshima H."/>
            <person name="Bruce D."/>
            <person name="Detter C."/>
            <person name="Tapia R."/>
            <person name="Han C."/>
            <person name="Huntemann M."/>
            <person name="Wei C.L."/>
            <person name="Han J."/>
            <person name="Chen A."/>
            <person name="Kyrpides N."/>
            <person name="Szeto E."/>
            <person name="Markowitz V."/>
            <person name="Ivanova N."/>
            <person name="Pagani I."/>
            <person name="Pati A."/>
            <person name="Pitluck S."/>
            <person name="Nolan M."/>
            <person name="Holliger C."/>
            <person name="Smidt H."/>
        </authorList>
    </citation>
    <scope>NUCLEOTIDE SEQUENCE [LARGE SCALE GENOMIC DNA]</scope>
    <source>
        <strain evidence="2">DSM 9455</strain>
    </source>
</reference>
<dbReference type="SUPFAM" id="SSF47240">
    <property type="entry name" value="Ferritin-like"/>
    <property type="match status" value="1"/>
</dbReference>
<evidence type="ECO:0000313" key="1">
    <source>
        <dbReference type="EMBL" id="AHF10387.1"/>
    </source>
</evidence>
<proteinExistence type="predicted"/>
<dbReference type="Gene3D" id="1.20.1260.10">
    <property type="match status" value="1"/>
</dbReference>
<name>A0ABN4BVF1_DEHRP</name>
<gene>
    <name evidence="1" type="ORF">DEHRE_10110</name>
</gene>
<keyword evidence="2" id="KW-1185">Reference proteome</keyword>
<sequence>MDTDGIIAKLNWFYSLELNQVDLYMAQSKLVEDIYISKVLERSSYIEQQHVDNIAAQIRKYNREPTILGDIVSPLLGKTAGNITAAFGIVPLLKADILLEKKAMSDYKDLILKIGKDHTLFSVLWANLIDEDLHTAWFSNKVQELEACR</sequence>
<evidence type="ECO:0000313" key="2">
    <source>
        <dbReference type="Proteomes" id="UP000018934"/>
    </source>
</evidence>
<organism evidence="1 2">
    <name type="scientific">Dehalobacter restrictus (strain DSM 9455 / PER-K23)</name>
    <dbReference type="NCBI Taxonomy" id="871738"/>
    <lineage>
        <taxon>Bacteria</taxon>
        <taxon>Bacillati</taxon>
        <taxon>Bacillota</taxon>
        <taxon>Clostridia</taxon>
        <taxon>Eubacteriales</taxon>
        <taxon>Desulfitobacteriaceae</taxon>
        <taxon>Dehalobacter</taxon>
    </lineage>
</organism>
<protein>
    <recommendedName>
        <fullName evidence="3">Cytochrome B</fullName>
    </recommendedName>
</protein>